<dbReference type="InterPro" id="IPR050832">
    <property type="entry name" value="Bact_Acetyltransf"/>
</dbReference>
<dbReference type="Gene3D" id="3.40.630.30">
    <property type="match status" value="1"/>
</dbReference>
<keyword evidence="4" id="KW-0689">Ribosomal protein</keyword>
<dbReference type="RefSeq" id="WP_340148219.1">
    <property type="nucleotide sequence ID" value="NZ_FNGI01000004.1"/>
</dbReference>
<reference evidence="4 5" key="1">
    <citation type="submission" date="2016-10" db="EMBL/GenBank/DDBJ databases">
        <authorList>
            <person name="de Groot N.N."/>
        </authorList>
    </citation>
    <scope>NUCLEOTIDE SEQUENCE [LARGE SCALE GENOMIC DNA]</scope>
    <source>
        <strain evidence="4 5">DSM 14789</strain>
    </source>
</reference>
<accession>A0A1G9L144</accession>
<evidence type="ECO:0000256" key="1">
    <source>
        <dbReference type="ARBA" id="ARBA00022679"/>
    </source>
</evidence>
<dbReference type="PANTHER" id="PTHR43877">
    <property type="entry name" value="AMINOALKYLPHOSPHONATE N-ACETYLTRANSFERASE-RELATED-RELATED"/>
    <property type="match status" value="1"/>
</dbReference>
<dbReference type="GO" id="GO:0005840">
    <property type="term" value="C:ribosome"/>
    <property type="evidence" value="ECO:0007669"/>
    <property type="project" value="UniProtKB-KW"/>
</dbReference>
<dbReference type="GO" id="GO:0016747">
    <property type="term" value="F:acyltransferase activity, transferring groups other than amino-acyl groups"/>
    <property type="evidence" value="ECO:0007669"/>
    <property type="project" value="InterPro"/>
</dbReference>
<feature type="domain" description="N-acetyltransferase" evidence="3">
    <location>
        <begin position="1"/>
        <end position="148"/>
    </location>
</feature>
<dbReference type="InterPro" id="IPR016181">
    <property type="entry name" value="Acyl_CoA_acyltransferase"/>
</dbReference>
<evidence type="ECO:0000259" key="3">
    <source>
        <dbReference type="PROSITE" id="PS51186"/>
    </source>
</evidence>
<dbReference type="Proteomes" id="UP000198654">
    <property type="component" value="Unassembled WGS sequence"/>
</dbReference>
<dbReference type="PROSITE" id="PS51186">
    <property type="entry name" value="GNAT"/>
    <property type="match status" value="1"/>
</dbReference>
<protein>
    <submittedName>
        <fullName evidence="4">Ribosomal protein S18 acetylase RimI</fullName>
    </submittedName>
</protein>
<dbReference type="InterPro" id="IPR000182">
    <property type="entry name" value="GNAT_dom"/>
</dbReference>
<dbReference type="Pfam" id="PF00583">
    <property type="entry name" value="Acetyltransf_1"/>
    <property type="match status" value="1"/>
</dbReference>
<evidence type="ECO:0000313" key="4">
    <source>
        <dbReference type="EMBL" id="SDL55483.1"/>
    </source>
</evidence>
<keyword evidence="4" id="KW-0687">Ribonucleoprotein</keyword>
<dbReference type="EMBL" id="FNGI01000004">
    <property type="protein sequence ID" value="SDL55483.1"/>
    <property type="molecule type" value="Genomic_DNA"/>
</dbReference>
<dbReference type="CDD" id="cd04301">
    <property type="entry name" value="NAT_SF"/>
    <property type="match status" value="1"/>
</dbReference>
<keyword evidence="2" id="KW-0012">Acyltransferase</keyword>
<organism evidence="4 5">
    <name type="scientific">Modicisalibacter muralis</name>
    <dbReference type="NCBI Taxonomy" id="119000"/>
    <lineage>
        <taxon>Bacteria</taxon>
        <taxon>Pseudomonadati</taxon>
        <taxon>Pseudomonadota</taxon>
        <taxon>Gammaproteobacteria</taxon>
        <taxon>Oceanospirillales</taxon>
        <taxon>Halomonadaceae</taxon>
        <taxon>Modicisalibacter</taxon>
    </lineage>
</organism>
<dbReference type="SUPFAM" id="SSF55729">
    <property type="entry name" value="Acyl-CoA N-acyltransferases (Nat)"/>
    <property type="match status" value="1"/>
</dbReference>
<evidence type="ECO:0000256" key="2">
    <source>
        <dbReference type="ARBA" id="ARBA00023315"/>
    </source>
</evidence>
<proteinExistence type="predicted"/>
<sequence>MHIRHATTDDLDALVSLLEGYRQFYRQPRDAERARAFLEARFAREDSLILLAVDERDRPFGFTQLFPTLNTVRLTSRWVLNDLFVDPEARRQGAGKALLEAARAHCEAVGVGEMRLATQVDNRAAKTLYESLGWQRVAGFDHYTLVLT</sequence>
<evidence type="ECO:0000313" key="5">
    <source>
        <dbReference type="Proteomes" id="UP000198654"/>
    </source>
</evidence>
<name>A0A1G9L144_9GAMM</name>
<gene>
    <name evidence="4" type="ORF">SAMN05661010_01977</name>
</gene>
<dbReference type="STRING" id="119000.SAMN05661010_01977"/>
<dbReference type="PANTHER" id="PTHR43877:SF2">
    <property type="entry name" value="AMINOALKYLPHOSPHONATE N-ACETYLTRANSFERASE-RELATED"/>
    <property type="match status" value="1"/>
</dbReference>
<keyword evidence="5" id="KW-1185">Reference proteome</keyword>
<dbReference type="AlphaFoldDB" id="A0A1G9L144"/>
<keyword evidence="1" id="KW-0808">Transferase</keyword>